<feature type="non-terminal residue" evidence="1">
    <location>
        <position position="1"/>
    </location>
</feature>
<keyword evidence="2" id="KW-1185">Reference proteome</keyword>
<name>A0A9N9H5H4_9GLOM</name>
<sequence length="51" mass="5485">ITSSKEAGWKFTLNSLTSSCVKLDADLAVILVFVESSLGKERTANRGNLLT</sequence>
<dbReference type="Proteomes" id="UP000789572">
    <property type="component" value="Unassembled WGS sequence"/>
</dbReference>
<evidence type="ECO:0000313" key="2">
    <source>
        <dbReference type="Proteomes" id="UP000789572"/>
    </source>
</evidence>
<comment type="caution">
    <text evidence="1">The sequence shown here is derived from an EMBL/GenBank/DDBJ whole genome shotgun (WGS) entry which is preliminary data.</text>
</comment>
<organism evidence="1 2">
    <name type="scientific">Paraglomus occultum</name>
    <dbReference type="NCBI Taxonomy" id="144539"/>
    <lineage>
        <taxon>Eukaryota</taxon>
        <taxon>Fungi</taxon>
        <taxon>Fungi incertae sedis</taxon>
        <taxon>Mucoromycota</taxon>
        <taxon>Glomeromycotina</taxon>
        <taxon>Glomeromycetes</taxon>
        <taxon>Paraglomerales</taxon>
        <taxon>Paraglomeraceae</taxon>
        <taxon>Paraglomus</taxon>
    </lineage>
</organism>
<accession>A0A9N9H5H4</accession>
<evidence type="ECO:0000313" key="1">
    <source>
        <dbReference type="EMBL" id="CAG8654915.1"/>
    </source>
</evidence>
<gene>
    <name evidence="1" type="ORF">POCULU_LOCUS10150</name>
</gene>
<proteinExistence type="predicted"/>
<dbReference type="EMBL" id="CAJVPJ010004714">
    <property type="protein sequence ID" value="CAG8654915.1"/>
    <property type="molecule type" value="Genomic_DNA"/>
</dbReference>
<dbReference type="OrthoDB" id="2403836at2759"/>
<protein>
    <submittedName>
        <fullName evidence="1">3415_t:CDS:1</fullName>
    </submittedName>
</protein>
<reference evidence="1" key="1">
    <citation type="submission" date="2021-06" db="EMBL/GenBank/DDBJ databases">
        <authorList>
            <person name="Kallberg Y."/>
            <person name="Tangrot J."/>
            <person name="Rosling A."/>
        </authorList>
    </citation>
    <scope>NUCLEOTIDE SEQUENCE</scope>
    <source>
        <strain evidence="1">IA702</strain>
    </source>
</reference>
<dbReference type="AlphaFoldDB" id="A0A9N9H5H4"/>